<sequence>MTAVGLVADIGGTNARFALAGPELPGVRAADSFVCMRTLKCTDHAGFVDAAQAYLASIKIDARPRAAVIAIAGPADRNAIDPTNHMWSDAVEDVRHALGLDMFILLNDWEAVAHAVPILPAHVFARVGESRPPAGTPRHRVLAVTGPGTGLGAATLVISNDGTETAPVVIATEAGHAGFSPRTDRQREIMRFLRHEHDRVSLERILSGPGLVNLYRAMSALSGVDMPDLKPADITRLARAGETLACDTIDEFMAIFGSYCGDLALMTGARTGVLIGGGILPPLLETLRAGRFRDSFEDKGRFEDYMREIPTQVIMAEEPGLAGAAVVLGRLLSR</sequence>
<comment type="caution">
    <text evidence="5">The sequence shown here is derived from an EMBL/GenBank/DDBJ whole genome shotgun (WGS) entry which is preliminary data.</text>
</comment>
<dbReference type="Proteomes" id="UP000271227">
    <property type="component" value="Unassembled WGS sequence"/>
</dbReference>
<evidence type="ECO:0000256" key="3">
    <source>
        <dbReference type="HAMAP-Rule" id="MF_00524"/>
    </source>
</evidence>
<proteinExistence type="inferred from homology"/>
<dbReference type="PANTHER" id="PTHR47690">
    <property type="entry name" value="GLUCOKINASE"/>
    <property type="match status" value="1"/>
</dbReference>
<keyword evidence="3" id="KW-0067">ATP-binding</keyword>
<dbReference type="NCBIfam" id="TIGR00749">
    <property type="entry name" value="glk"/>
    <property type="match status" value="1"/>
</dbReference>
<dbReference type="InterPro" id="IPR050201">
    <property type="entry name" value="Bacterial_glucokinase"/>
</dbReference>
<evidence type="ECO:0000256" key="4">
    <source>
        <dbReference type="RuleBase" id="RU004046"/>
    </source>
</evidence>
<name>A0A3M0CUN5_9PROT</name>
<keyword evidence="3" id="KW-0963">Cytoplasm</keyword>
<dbReference type="GO" id="GO:0005536">
    <property type="term" value="F:D-glucose binding"/>
    <property type="evidence" value="ECO:0007669"/>
    <property type="project" value="InterPro"/>
</dbReference>
<dbReference type="SUPFAM" id="SSF53067">
    <property type="entry name" value="Actin-like ATPase domain"/>
    <property type="match status" value="1"/>
</dbReference>
<keyword evidence="2 3" id="KW-0418">Kinase</keyword>
<dbReference type="Pfam" id="PF02685">
    <property type="entry name" value="Glucokinase"/>
    <property type="match status" value="1"/>
</dbReference>
<accession>A0A3M0CUN5</accession>
<dbReference type="EMBL" id="REFR01000002">
    <property type="protein sequence ID" value="RMB12675.1"/>
    <property type="molecule type" value="Genomic_DNA"/>
</dbReference>
<dbReference type="GO" id="GO:0005829">
    <property type="term" value="C:cytosol"/>
    <property type="evidence" value="ECO:0007669"/>
    <property type="project" value="TreeGrafter"/>
</dbReference>
<dbReference type="FunCoup" id="A0A3M0CUN5">
    <property type="interactions" value="194"/>
</dbReference>
<dbReference type="GO" id="GO:0004340">
    <property type="term" value="F:glucokinase activity"/>
    <property type="evidence" value="ECO:0007669"/>
    <property type="project" value="UniProtKB-UniRule"/>
</dbReference>
<dbReference type="PANTHER" id="PTHR47690:SF1">
    <property type="entry name" value="GLUCOKINASE"/>
    <property type="match status" value="1"/>
</dbReference>
<reference evidence="5 6" key="1">
    <citation type="submission" date="2018-10" db="EMBL/GenBank/DDBJ databases">
        <title>Genomic Encyclopedia of Archaeal and Bacterial Type Strains, Phase II (KMG-II): from individual species to whole genera.</title>
        <authorList>
            <person name="Goeker M."/>
        </authorList>
    </citation>
    <scope>NUCLEOTIDE SEQUENCE [LARGE SCALE GENOMIC DNA]</scope>
    <source>
        <strain evidence="5 6">DSM 25217</strain>
    </source>
</reference>
<dbReference type="EC" id="2.7.1.2" evidence="3"/>
<gene>
    <name evidence="3" type="primary">glk</name>
    <name evidence="5" type="ORF">BXY39_0098</name>
</gene>
<dbReference type="Gene3D" id="3.30.420.40">
    <property type="match status" value="1"/>
</dbReference>
<dbReference type="RefSeq" id="WP_170163517.1">
    <property type="nucleotide sequence ID" value="NZ_REFR01000002.1"/>
</dbReference>
<evidence type="ECO:0000313" key="5">
    <source>
        <dbReference type="EMBL" id="RMB12675.1"/>
    </source>
</evidence>
<keyword evidence="1 3" id="KW-0808">Transferase</keyword>
<keyword evidence="3" id="KW-0547">Nucleotide-binding</keyword>
<evidence type="ECO:0000313" key="6">
    <source>
        <dbReference type="Proteomes" id="UP000271227"/>
    </source>
</evidence>
<dbReference type="GO" id="GO:0005524">
    <property type="term" value="F:ATP binding"/>
    <property type="evidence" value="ECO:0007669"/>
    <property type="project" value="UniProtKB-UniRule"/>
</dbReference>
<dbReference type="CDD" id="cd24008">
    <property type="entry name" value="ASKHA_NBD_GLK"/>
    <property type="match status" value="1"/>
</dbReference>
<dbReference type="Gene3D" id="3.40.367.20">
    <property type="match status" value="1"/>
</dbReference>
<dbReference type="InterPro" id="IPR003836">
    <property type="entry name" value="Glucokinase"/>
</dbReference>
<evidence type="ECO:0000256" key="1">
    <source>
        <dbReference type="ARBA" id="ARBA00022679"/>
    </source>
</evidence>
<comment type="catalytic activity">
    <reaction evidence="3">
        <text>D-glucose + ATP = D-glucose 6-phosphate + ADP + H(+)</text>
        <dbReference type="Rhea" id="RHEA:17825"/>
        <dbReference type="ChEBI" id="CHEBI:4167"/>
        <dbReference type="ChEBI" id="CHEBI:15378"/>
        <dbReference type="ChEBI" id="CHEBI:30616"/>
        <dbReference type="ChEBI" id="CHEBI:61548"/>
        <dbReference type="ChEBI" id="CHEBI:456216"/>
        <dbReference type="EC" id="2.7.1.2"/>
    </reaction>
</comment>
<dbReference type="HAMAP" id="MF_00524">
    <property type="entry name" value="Glucokinase"/>
    <property type="match status" value="1"/>
</dbReference>
<evidence type="ECO:0000256" key="2">
    <source>
        <dbReference type="ARBA" id="ARBA00022777"/>
    </source>
</evidence>
<dbReference type="InParanoid" id="A0A3M0CUN5"/>
<dbReference type="InterPro" id="IPR043129">
    <property type="entry name" value="ATPase_NBD"/>
</dbReference>
<organism evidence="5 6">
    <name type="scientific">Eilatimonas milleporae</name>
    <dbReference type="NCBI Taxonomy" id="911205"/>
    <lineage>
        <taxon>Bacteria</taxon>
        <taxon>Pseudomonadati</taxon>
        <taxon>Pseudomonadota</taxon>
        <taxon>Alphaproteobacteria</taxon>
        <taxon>Kordiimonadales</taxon>
        <taxon>Kordiimonadaceae</taxon>
        <taxon>Eilatimonas</taxon>
    </lineage>
</organism>
<comment type="subcellular location">
    <subcellularLocation>
        <location evidence="3">Cytoplasm</location>
    </subcellularLocation>
</comment>
<dbReference type="AlphaFoldDB" id="A0A3M0CUN5"/>
<keyword evidence="3" id="KW-0324">Glycolysis</keyword>
<protein>
    <recommendedName>
        <fullName evidence="3">Glucokinase</fullName>
        <ecNumber evidence="3">2.7.1.2</ecNumber>
    </recommendedName>
    <alternativeName>
        <fullName evidence="3">Glucose kinase</fullName>
    </alternativeName>
</protein>
<comment type="similarity">
    <text evidence="3 4">Belongs to the bacterial glucokinase family.</text>
</comment>
<feature type="binding site" evidence="3">
    <location>
        <begin position="8"/>
        <end position="13"/>
    </location>
    <ligand>
        <name>ATP</name>
        <dbReference type="ChEBI" id="CHEBI:30616"/>
    </ligand>
</feature>
<dbReference type="GO" id="GO:0006096">
    <property type="term" value="P:glycolytic process"/>
    <property type="evidence" value="ECO:0007669"/>
    <property type="project" value="UniProtKB-UniRule"/>
</dbReference>
<keyword evidence="6" id="KW-1185">Reference proteome</keyword>